<dbReference type="Proteomes" id="UP000823772">
    <property type="component" value="Unassembled WGS sequence"/>
</dbReference>
<feature type="binding site" evidence="15">
    <location>
        <position position="81"/>
    </location>
    <ligand>
        <name>Zn(2+)</name>
        <dbReference type="ChEBI" id="CHEBI:29105"/>
        <note>catalytic</note>
    </ligand>
</feature>
<evidence type="ECO:0000256" key="15">
    <source>
        <dbReference type="PIRSR" id="PIRSR006769-3"/>
    </source>
</evidence>
<evidence type="ECO:0000256" key="11">
    <source>
        <dbReference type="ARBA" id="ARBA00023268"/>
    </source>
</evidence>
<evidence type="ECO:0000256" key="12">
    <source>
        <dbReference type="PIRNR" id="PIRNR006769"/>
    </source>
</evidence>
<dbReference type="PANTHER" id="PTHR38011:SF7">
    <property type="entry name" value="2,5-DIAMINO-6-RIBOSYLAMINO-4(3H)-PYRIMIDINONE 5'-PHOSPHATE REDUCTASE"/>
    <property type="match status" value="1"/>
</dbReference>
<evidence type="ECO:0000256" key="3">
    <source>
        <dbReference type="ARBA" id="ARBA00004910"/>
    </source>
</evidence>
<dbReference type="InterPro" id="IPR011549">
    <property type="entry name" value="RibD_C"/>
</dbReference>
<evidence type="ECO:0000256" key="8">
    <source>
        <dbReference type="ARBA" id="ARBA00022833"/>
    </source>
</evidence>
<feature type="binding site" evidence="14">
    <location>
        <position position="210"/>
    </location>
    <ligand>
        <name>substrate</name>
    </ligand>
</feature>
<feature type="binding site" evidence="14">
    <location>
        <position position="213"/>
    </location>
    <ligand>
        <name>substrate</name>
    </ligand>
</feature>
<evidence type="ECO:0000256" key="6">
    <source>
        <dbReference type="ARBA" id="ARBA00022619"/>
    </source>
</evidence>
<feature type="binding site" evidence="14">
    <location>
        <position position="176"/>
    </location>
    <ligand>
        <name>NADP(+)</name>
        <dbReference type="ChEBI" id="CHEBI:58349"/>
    </ligand>
</feature>
<feature type="binding site" evidence="14">
    <location>
        <position position="303"/>
    </location>
    <ligand>
        <name>substrate</name>
    </ligand>
</feature>
<comment type="similarity">
    <text evidence="5 12">In the C-terminal section; belongs to the HTP reductase family.</text>
</comment>
<dbReference type="GO" id="GO:0050661">
    <property type="term" value="F:NADP binding"/>
    <property type="evidence" value="ECO:0007669"/>
    <property type="project" value="InterPro"/>
</dbReference>
<evidence type="ECO:0000313" key="18">
    <source>
        <dbReference type="Proteomes" id="UP000823772"/>
    </source>
</evidence>
<feature type="binding site" evidence="14">
    <location>
        <position position="160"/>
    </location>
    <ligand>
        <name>NADP(+)</name>
        <dbReference type="ChEBI" id="CHEBI:58349"/>
    </ligand>
</feature>
<keyword evidence="11" id="KW-0511">Multifunctional enzyme</keyword>
<sequence>MSDGTDRQYMMMAMAEAEKGVGAVSPNPMVGAVIVKDGKVIGKGHHVRYGGLHAEREALLDCKANGESPVGATMYVTLEPCCHYGKQPPCTDAIVEAGIARVVAGLGDPNPLVCGKGLEILRSAGIVTECGLCENALMEQNRVFLKYITSRRPWTVLKYAMTADGKIAAVSGDSKWISGEQSRRKAHLLRNRYTGIIVGIGTVLADDPMLNCRVEPSAGLRSPVRIILDSSASIPVDSKIVRTAREYRTIVVHTEKASGQSLKRLKALGVETLLCEADGSGRPDVACLCDELGSMGIDSILVEGGAETAWSFVSAGLVDEYYVFVAPKIIGGGNAKGPVGGDGFMKMCQAVPMAVADIALYGGDLEIHAYRKEFFETLDRKICLRES</sequence>
<feature type="binding site" evidence="14">
    <location>
        <position position="174"/>
    </location>
    <ligand>
        <name>substrate</name>
    </ligand>
</feature>
<keyword evidence="9 12" id="KW-0521">NADP</keyword>
<dbReference type="GO" id="GO:0009231">
    <property type="term" value="P:riboflavin biosynthetic process"/>
    <property type="evidence" value="ECO:0007669"/>
    <property type="project" value="UniProtKB-KW"/>
</dbReference>
<dbReference type="EC" id="3.5.4.26" evidence="12"/>
<dbReference type="PANTHER" id="PTHR38011">
    <property type="entry name" value="DIHYDROFOLATE REDUCTASE FAMILY PROTEIN (AFU_ORTHOLOGUE AFUA_8G06820)"/>
    <property type="match status" value="1"/>
</dbReference>
<reference evidence="17" key="2">
    <citation type="journal article" date="2021" name="PeerJ">
        <title>Extensive microbial diversity within the chicken gut microbiome revealed by metagenomics and culture.</title>
        <authorList>
            <person name="Gilroy R."/>
            <person name="Ravi A."/>
            <person name="Getino M."/>
            <person name="Pursley I."/>
            <person name="Horton D.L."/>
            <person name="Alikhan N.F."/>
            <person name="Baker D."/>
            <person name="Gharbi K."/>
            <person name="Hall N."/>
            <person name="Watson M."/>
            <person name="Adriaenssens E.M."/>
            <person name="Foster-Nyarko E."/>
            <person name="Jarju S."/>
            <person name="Secka A."/>
            <person name="Antonio M."/>
            <person name="Oren A."/>
            <person name="Chaudhuri R.R."/>
            <person name="La Ragione R."/>
            <person name="Hildebrand F."/>
            <person name="Pallen M.J."/>
        </authorList>
    </citation>
    <scope>NUCLEOTIDE SEQUENCE</scope>
    <source>
        <strain evidence="17">B3-2255</strain>
    </source>
</reference>
<dbReference type="Gene3D" id="3.40.430.10">
    <property type="entry name" value="Dihydrofolate Reductase, subunit A"/>
    <property type="match status" value="1"/>
</dbReference>
<dbReference type="Pfam" id="PF01872">
    <property type="entry name" value="RibD_C"/>
    <property type="match status" value="1"/>
</dbReference>
<evidence type="ECO:0000256" key="4">
    <source>
        <dbReference type="ARBA" id="ARBA00005259"/>
    </source>
</evidence>
<evidence type="ECO:0000259" key="16">
    <source>
        <dbReference type="PROSITE" id="PS51747"/>
    </source>
</evidence>
<keyword evidence="12 17" id="KW-0378">Hydrolase</keyword>
<feature type="binding site" evidence="14">
    <location>
        <position position="202"/>
    </location>
    <ligand>
        <name>NADP(+)</name>
        <dbReference type="ChEBI" id="CHEBI:58349"/>
    </ligand>
</feature>
<dbReference type="NCBIfam" id="TIGR00326">
    <property type="entry name" value="eubact_ribD"/>
    <property type="match status" value="1"/>
</dbReference>
<evidence type="ECO:0000256" key="13">
    <source>
        <dbReference type="PIRSR" id="PIRSR006769-1"/>
    </source>
</evidence>
<dbReference type="CDD" id="cd01284">
    <property type="entry name" value="Riboflavin_deaminase-reductase"/>
    <property type="match status" value="1"/>
</dbReference>
<comment type="pathway">
    <text evidence="2 12">Cofactor biosynthesis; riboflavin biosynthesis; 5-amino-6-(D-ribitylamino)uracil from GTP: step 2/4.</text>
</comment>
<evidence type="ECO:0000256" key="7">
    <source>
        <dbReference type="ARBA" id="ARBA00022723"/>
    </source>
</evidence>
<dbReference type="NCBIfam" id="TIGR00227">
    <property type="entry name" value="ribD_Cterm"/>
    <property type="match status" value="1"/>
</dbReference>
<gene>
    <name evidence="17" type="primary">ribD</name>
    <name evidence="17" type="ORF">IAC87_01555</name>
</gene>
<dbReference type="PIRSF" id="PIRSF006769">
    <property type="entry name" value="RibD"/>
    <property type="match status" value="1"/>
</dbReference>
<comment type="catalytic activity">
    <reaction evidence="12">
        <text>5-amino-6-(5-phospho-D-ribitylamino)uracil + NADP(+) = 5-amino-6-(5-phospho-D-ribosylamino)uracil + NADPH + H(+)</text>
        <dbReference type="Rhea" id="RHEA:17845"/>
        <dbReference type="ChEBI" id="CHEBI:15378"/>
        <dbReference type="ChEBI" id="CHEBI:57783"/>
        <dbReference type="ChEBI" id="CHEBI:58349"/>
        <dbReference type="ChEBI" id="CHEBI:58421"/>
        <dbReference type="ChEBI" id="CHEBI:58453"/>
        <dbReference type="EC" id="1.1.1.193"/>
    </reaction>
</comment>
<dbReference type="AlphaFoldDB" id="A0A9D9IZ14"/>
<feature type="binding site" evidence="15">
    <location>
        <position position="90"/>
    </location>
    <ligand>
        <name>Zn(2+)</name>
        <dbReference type="ChEBI" id="CHEBI:29105"/>
        <note>catalytic</note>
    </ligand>
</feature>
<feature type="binding site" evidence="14">
    <location>
        <begin position="305"/>
        <end position="311"/>
    </location>
    <ligand>
        <name>NADP(+)</name>
        <dbReference type="ChEBI" id="CHEBI:58349"/>
    </ligand>
</feature>
<evidence type="ECO:0000256" key="1">
    <source>
        <dbReference type="ARBA" id="ARBA00002151"/>
    </source>
</evidence>
<protein>
    <recommendedName>
        <fullName evidence="12">Riboflavin biosynthesis protein RibD</fullName>
    </recommendedName>
    <domain>
        <recommendedName>
            <fullName evidence="12">Diaminohydroxyphosphoribosylaminopyrimidine deaminase</fullName>
            <shortName evidence="12">DRAP deaminase</shortName>
            <ecNumber evidence="12">3.5.4.26</ecNumber>
        </recommendedName>
        <alternativeName>
            <fullName evidence="12">Riboflavin-specific deaminase</fullName>
        </alternativeName>
    </domain>
    <domain>
        <recommendedName>
            <fullName evidence="12">5-amino-6-(5-phosphoribosylamino)uracil reductase</fullName>
            <ecNumber evidence="12">1.1.1.193</ecNumber>
        </recommendedName>
        <alternativeName>
            <fullName evidence="12">HTP reductase</fullName>
        </alternativeName>
    </domain>
</protein>
<dbReference type="Pfam" id="PF00383">
    <property type="entry name" value="dCMP_cyt_deam_1"/>
    <property type="match status" value="1"/>
</dbReference>
<dbReference type="InterPro" id="IPR024072">
    <property type="entry name" value="DHFR-like_dom_sf"/>
</dbReference>
<dbReference type="PROSITE" id="PS00903">
    <property type="entry name" value="CYT_DCMP_DEAMINASES_1"/>
    <property type="match status" value="1"/>
</dbReference>
<dbReference type="InterPro" id="IPR016192">
    <property type="entry name" value="APOBEC/CMP_deaminase_Zn-bd"/>
</dbReference>
<dbReference type="Gene3D" id="3.40.140.10">
    <property type="entry name" value="Cytidine Deaminase, domain 2"/>
    <property type="match status" value="1"/>
</dbReference>
<feature type="binding site" evidence="14">
    <location>
        <position position="230"/>
    </location>
    <ligand>
        <name>NADP(+)</name>
        <dbReference type="ChEBI" id="CHEBI:58349"/>
    </ligand>
</feature>
<comment type="cofactor">
    <cofactor evidence="12 15">
        <name>Zn(2+)</name>
        <dbReference type="ChEBI" id="CHEBI:29105"/>
    </cofactor>
    <text evidence="12 15">Binds 1 zinc ion.</text>
</comment>
<evidence type="ECO:0000256" key="9">
    <source>
        <dbReference type="ARBA" id="ARBA00022857"/>
    </source>
</evidence>
<dbReference type="InterPro" id="IPR050765">
    <property type="entry name" value="Riboflavin_Biosynth_HTPR"/>
</dbReference>
<name>A0A9D9IZ14_9BACT</name>
<comment type="caution">
    <text evidence="17">The sequence shown here is derived from an EMBL/GenBank/DDBJ whole genome shotgun (WGS) entry which is preliminary data.</text>
</comment>
<organism evidence="17 18">
    <name type="scientific">Candidatus Merdivivens faecigallinarum</name>
    <dbReference type="NCBI Taxonomy" id="2840871"/>
    <lineage>
        <taxon>Bacteria</taxon>
        <taxon>Pseudomonadati</taxon>
        <taxon>Bacteroidota</taxon>
        <taxon>Bacteroidia</taxon>
        <taxon>Bacteroidales</taxon>
        <taxon>Muribaculaceae</taxon>
        <taxon>Muribaculaceae incertae sedis</taxon>
        <taxon>Candidatus Merdivivens</taxon>
    </lineage>
</organism>
<dbReference type="GO" id="GO:0008703">
    <property type="term" value="F:5-amino-6-(5-phosphoribosylamino)uracil reductase activity"/>
    <property type="evidence" value="ECO:0007669"/>
    <property type="project" value="UniProtKB-EC"/>
</dbReference>
<dbReference type="InterPro" id="IPR016193">
    <property type="entry name" value="Cytidine_deaminase-like"/>
</dbReference>
<dbReference type="InterPro" id="IPR004794">
    <property type="entry name" value="Eubact_RibD"/>
</dbReference>
<dbReference type="InterPro" id="IPR002734">
    <property type="entry name" value="RibDG_C"/>
</dbReference>
<dbReference type="InterPro" id="IPR002125">
    <property type="entry name" value="CMP_dCMP_dom"/>
</dbReference>
<feature type="binding site" evidence="15">
    <location>
        <position position="53"/>
    </location>
    <ligand>
        <name>Zn(2+)</name>
        <dbReference type="ChEBI" id="CHEBI:29105"/>
        <note>catalytic</note>
    </ligand>
</feature>
<dbReference type="EC" id="1.1.1.193" evidence="12"/>
<keyword evidence="10 12" id="KW-0560">Oxidoreductase</keyword>
<evidence type="ECO:0000256" key="14">
    <source>
        <dbReference type="PIRSR" id="PIRSR006769-2"/>
    </source>
</evidence>
<dbReference type="GO" id="GO:0008270">
    <property type="term" value="F:zinc ion binding"/>
    <property type="evidence" value="ECO:0007669"/>
    <property type="project" value="InterPro"/>
</dbReference>
<feature type="binding site" evidence="14">
    <location>
        <position position="206"/>
    </location>
    <ligand>
        <name>substrate</name>
    </ligand>
</feature>
<dbReference type="SUPFAM" id="SSF53597">
    <property type="entry name" value="Dihydrofolate reductase-like"/>
    <property type="match status" value="1"/>
</dbReference>
<dbReference type="EMBL" id="JADILY010000029">
    <property type="protein sequence ID" value="MBO8481215.1"/>
    <property type="molecule type" value="Genomic_DNA"/>
</dbReference>
<evidence type="ECO:0000313" key="17">
    <source>
        <dbReference type="EMBL" id="MBO8481215.1"/>
    </source>
</evidence>
<keyword evidence="8 12" id="KW-0862">Zinc</keyword>
<evidence type="ECO:0000256" key="2">
    <source>
        <dbReference type="ARBA" id="ARBA00004882"/>
    </source>
</evidence>
<proteinExistence type="inferred from homology"/>
<feature type="binding site" evidence="14">
    <location>
        <position position="190"/>
    </location>
    <ligand>
        <name>substrate</name>
    </ligand>
</feature>
<comment type="similarity">
    <text evidence="4 12">In the N-terminal section; belongs to the cytidine and deoxycytidylate deaminase family.</text>
</comment>
<dbReference type="PROSITE" id="PS51747">
    <property type="entry name" value="CYT_DCMP_DEAMINASES_2"/>
    <property type="match status" value="1"/>
</dbReference>
<dbReference type="SUPFAM" id="SSF53927">
    <property type="entry name" value="Cytidine deaminase-like"/>
    <property type="match status" value="1"/>
</dbReference>
<dbReference type="GO" id="GO:0008835">
    <property type="term" value="F:diaminohydroxyphosphoribosylaminopyrimidine deaminase activity"/>
    <property type="evidence" value="ECO:0007669"/>
    <property type="project" value="UniProtKB-EC"/>
</dbReference>
<comment type="function">
    <text evidence="1 12">Converts 2,5-diamino-6-(ribosylamino)-4(3h)-pyrimidinone 5'-phosphate into 5-amino-6-(ribosylamino)-2,4(1h,3h)-pyrimidinedione 5'-phosphate.</text>
</comment>
<keyword evidence="6 12" id="KW-0686">Riboflavin biosynthesis</keyword>
<reference evidence="17" key="1">
    <citation type="submission" date="2020-10" db="EMBL/GenBank/DDBJ databases">
        <authorList>
            <person name="Gilroy R."/>
        </authorList>
    </citation>
    <scope>NUCLEOTIDE SEQUENCE</scope>
    <source>
        <strain evidence="17">B3-2255</strain>
    </source>
</reference>
<comment type="catalytic activity">
    <reaction evidence="12">
        <text>2,5-diamino-6-hydroxy-4-(5-phosphoribosylamino)-pyrimidine + H2O + H(+) = 5-amino-6-(5-phospho-D-ribosylamino)uracil + NH4(+)</text>
        <dbReference type="Rhea" id="RHEA:21868"/>
        <dbReference type="ChEBI" id="CHEBI:15377"/>
        <dbReference type="ChEBI" id="CHEBI:15378"/>
        <dbReference type="ChEBI" id="CHEBI:28938"/>
        <dbReference type="ChEBI" id="CHEBI:58453"/>
        <dbReference type="ChEBI" id="CHEBI:58614"/>
        <dbReference type="EC" id="3.5.4.26"/>
    </reaction>
</comment>
<evidence type="ECO:0000256" key="5">
    <source>
        <dbReference type="ARBA" id="ARBA00007417"/>
    </source>
</evidence>
<feature type="domain" description="CMP/dCMP-type deaminase" evidence="16">
    <location>
        <begin position="4"/>
        <end position="128"/>
    </location>
</feature>
<evidence type="ECO:0000256" key="10">
    <source>
        <dbReference type="ARBA" id="ARBA00023002"/>
    </source>
</evidence>
<accession>A0A9D9IZ14</accession>
<feature type="active site" description="Proton donor" evidence="13">
    <location>
        <position position="55"/>
    </location>
</feature>
<keyword evidence="7 12" id="KW-0479">Metal-binding</keyword>
<comment type="pathway">
    <text evidence="3 12">Cofactor biosynthesis; riboflavin biosynthesis; 5-amino-6-(D-ribitylamino)uracil from GTP: step 3/4.</text>
</comment>